<feature type="signal peptide" evidence="8">
    <location>
        <begin position="1"/>
        <end position="20"/>
    </location>
</feature>
<evidence type="ECO:0000256" key="6">
    <source>
        <dbReference type="RuleBase" id="RU003915"/>
    </source>
</evidence>
<evidence type="ECO:0000259" key="9">
    <source>
        <dbReference type="PROSITE" id="PS50059"/>
    </source>
</evidence>
<proteinExistence type="inferred from homology"/>
<name>A0ABT1BXH4_9BACT</name>
<sequence>MKRIVLFSFILLLNASFAFAGNGPKKNKNKKKGTPAVTIPANKTDSLSYAAGIEATDGLIPFIQQSYKVDTAYMADFIAGYQEAMKTAGTPKGKAYITGMQIAQMVNDRILPGTKENYKSVTSDLNETFFNNGFTDALAKNTSVFDTKKAKAYTTDILSGAGEHWLAENAKKPGVTVLPDGLQYKVLVPGNGPIPKPSDEVEVVYEGRTIDGKVFDSTTNHGNKTDKFRADGLIKGWTEALTKMPTGSKWEIYVPQELAYGSRRAGQIPPYSTLIFDLELKGIVTPQADKNVTPATPGNTKSVTSQGTTDEK</sequence>
<dbReference type="InterPro" id="IPR000774">
    <property type="entry name" value="PPIase_FKBP_N"/>
</dbReference>
<keyword evidence="4 5" id="KW-0413">Isomerase</keyword>
<dbReference type="PANTHER" id="PTHR43811">
    <property type="entry name" value="FKBP-TYPE PEPTIDYL-PROLYL CIS-TRANS ISOMERASE FKPA"/>
    <property type="match status" value="1"/>
</dbReference>
<organism evidence="10 11">
    <name type="scientific">Segatella cerevisiae</name>
    <dbReference type="NCBI Taxonomy" id="2053716"/>
    <lineage>
        <taxon>Bacteria</taxon>
        <taxon>Pseudomonadati</taxon>
        <taxon>Bacteroidota</taxon>
        <taxon>Bacteroidia</taxon>
        <taxon>Bacteroidales</taxon>
        <taxon>Prevotellaceae</taxon>
        <taxon>Segatella</taxon>
    </lineage>
</organism>
<dbReference type="RefSeq" id="WP_252761120.1">
    <property type="nucleotide sequence ID" value="NZ_JAMXLY010000027.1"/>
</dbReference>
<evidence type="ECO:0000256" key="1">
    <source>
        <dbReference type="ARBA" id="ARBA00000971"/>
    </source>
</evidence>
<protein>
    <recommendedName>
        <fullName evidence="6">Peptidyl-prolyl cis-trans isomerase</fullName>
        <ecNumber evidence="6">5.2.1.8</ecNumber>
    </recommendedName>
</protein>
<evidence type="ECO:0000256" key="7">
    <source>
        <dbReference type="SAM" id="MobiDB-lite"/>
    </source>
</evidence>
<reference evidence="10 11" key="1">
    <citation type="submission" date="2022-06" db="EMBL/GenBank/DDBJ databases">
        <title>A taxonomic note on the genus Prevotella: Description of four novel genera and emended description of the genera Hallella and Xylanibacter.</title>
        <authorList>
            <person name="Hitch T.C.A."/>
        </authorList>
    </citation>
    <scope>NUCLEOTIDE SEQUENCE [LARGE SCALE GENOMIC DNA]</scope>
    <source>
        <strain evidence="10 11">DSM 100619</strain>
    </source>
</reference>
<evidence type="ECO:0000256" key="5">
    <source>
        <dbReference type="PROSITE-ProRule" id="PRU00277"/>
    </source>
</evidence>
<dbReference type="PROSITE" id="PS50059">
    <property type="entry name" value="FKBP_PPIASE"/>
    <property type="match status" value="1"/>
</dbReference>
<dbReference type="PANTHER" id="PTHR43811:SF19">
    <property type="entry name" value="39 KDA FK506-BINDING NUCLEAR PROTEIN"/>
    <property type="match status" value="1"/>
</dbReference>
<feature type="region of interest" description="Disordered" evidence="7">
    <location>
        <begin position="288"/>
        <end position="312"/>
    </location>
</feature>
<dbReference type="Gene3D" id="3.10.50.40">
    <property type="match status" value="1"/>
</dbReference>
<comment type="similarity">
    <text evidence="2 6">Belongs to the FKBP-type PPIase family.</text>
</comment>
<evidence type="ECO:0000313" key="11">
    <source>
        <dbReference type="Proteomes" id="UP001204015"/>
    </source>
</evidence>
<dbReference type="Pfam" id="PF01346">
    <property type="entry name" value="FKBP_N"/>
    <property type="match status" value="1"/>
</dbReference>
<evidence type="ECO:0000256" key="8">
    <source>
        <dbReference type="SAM" id="SignalP"/>
    </source>
</evidence>
<feature type="chain" id="PRO_5045995542" description="Peptidyl-prolyl cis-trans isomerase" evidence="8">
    <location>
        <begin position="21"/>
        <end position="312"/>
    </location>
</feature>
<dbReference type="Pfam" id="PF00254">
    <property type="entry name" value="FKBP_C"/>
    <property type="match status" value="1"/>
</dbReference>
<dbReference type="Gene3D" id="1.10.287.460">
    <property type="entry name" value="Peptidyl-prolyl cis-trans isomerase, FKBP-type, N-terminal domain"/>
    <property type="match status" value="1"/>
</dbReference>
<evidence type="ECO:0000256" key="4">
    <source>
        <dbReference type="ARBA" id="ARBA00023235"/>
    </source>
</evidence>
<feature type="domain" description="PPIase FKBP-type" evidence="9">
    <location>
        <begin position="198"/>
        <end position="284"/>
    </location>
</feature>
<accession>A0ABT1BXH4</accession>
<evidence type="ECO:0000256" key="2">
    <source>
        <dbReference type="ARBA" id="ARBA00006577"/>
    </source>
</evidence>
<gene>
    <name evidence="10" type="ORF">NG821_07910</name>
</gene>
<comment type="catalytic activity">
    <reaction evidence="1 5 6">
        <text>[protein]-peptidylproline (omega=180) = [protein]-peptidylproline (omega=0)</text>
        <dbReference type="Rhea" id="RHEA:16237"/>
        <dbReference type="Rhea" id="RHEA-COMP:10747"/>
        <dbReference type="Rhea" id="RHEA-COMP:10748"/>
        <dbReference type="ChEBI" id="CHEBI:83833"/>
        <dbReference type="ChEBI" id="CHEBI:83834"/>
        <dbReference type="EC" id="5.2.1.8"/>
    </reaction>
</comment>
<dbReference type="EC" id="5.2.1.8" evidence="6"/>
<dbReference type="EMBL" id="JAMXLY010000027">
    <property type="protein sequence ID" value="MCO6025764.1"/>
    <property type="molecule type" value="Genomic_DNA"/>
</dbReference>
<keyword evidence="11" id="KW-1185">Reference proteome</keyword>
<evidence type="ECO:0000313" key="10">
    <source>
        <dbReference type="EMBL" id="MCO6025764.1"/>
    </source>
</evidence>
<dbReference type="InterPro" id="IPR001179">
    <property type="entry name" value="PPIase_FKBP_dom"/>
</dbReference>
<dbReference type="GO" id="GO:0003755">
    <property type="term" value="F:peptidyl-prolyl cis-trans isomerase activity"/>
    <property type="evidence" value="ECO:0007669"/>
    <property type="project" value="UniProtKB-EC"/>
</dbReference>
<dbReference type="SUPFAM" id="SSF54534">
    <property type="entry name" value="FKBP-like"/>
    <property type="match status" value="1"/>
</dbReference>
<keyword evidence="3 5" id="KW-0697">Rotamase</keyword>
<dbReference type="Proteomes" id="UP001204015">
    <property type="component" value="Unassembled WGS sequence"/>
</dbReference>
<evidence type="ECO:0000256" key="3">
    <source>
        <dbReference type="ARBA" id="ARBA00023110"/>
    </source>
</evidence>
<dbReference type="InterPro" id="IPR046357">
    <property type="entry name" value="PPIase_dom_sf"/>
</dbReference>
<dbReference type="InterPro" id="IPR036944">
    <property type="entry name" value="PPIase_FKBP_N_sf"/>
</dbReference>
<keyword evidence="8" id="KW-0732">Signal</keyword>
<comment type="caution">
    <text evidence="10">The sequence shown here is derived from an EMBL/GenBank/DDBJ whole genome shotgun (WGS) entry which is preliminary data.</text>
</comment>